<accession>A0A931I0U5</accession>
<gene>
    <name evidence="2" type="ORF">I5731_05570</name>
</gene>
<dbReference type="PIRSF" id="PIRSF031900">
    <property type="entry name" value="UCP031900"/>
    <property type="match status" value="1"/>
</dbReference>
<comment type="caution">
    <text evidence="2">The sequence shown here is derived from an EMBL/GenBank/DDBJ whole genome shotgun (WGS) entry which is preliminary data.</text>
</comment>
<name>A0A931I0U5_9HYPH</name>
<keyword evidence="3" id="KW-1185">Reference proteome</keyword>
<dbReference type="Proteomes" id="UP000631694">
    <property type="component" value="Unassembled WGS sequence"/>
</dbReference>
<evidence type="ECO:0000313" key="2">
    <source>
        <dbReference type="EMBL" id="MBH0237284.1"/>
    </source>
</evidence>
<dbReference type="RefSeq" id="WP_197310380.1">
    <property type="nucleotide sequence ID" value="NZ_JADZLT010000042.1"/>
</dbReference>
<dbReference type="EMBL" id="JADZLT010000042">
    <property type="protein sequence ID" value="MBH0237284.1"/>
    <property type="molecule type" value="Genomic_DNA"/>
</dbReference>
<organism evidence="2 3">
    <name type="scientific">Methylobrevis albus</name>
    <dbReference type="NCBI Taxonomy" id="2793297"/>
    <lineage>
        <taxon>Bacteria</taxon>
        <taxon>Pseudomonadati</taxon>
        <taxon>Pseudomonadota</taxon>
        <taxon>Alphaproteobacteria</taxon>
        <taxon>Hyphomicrobiales</taxon>
        <taxon>Pleomorphomonadaceae</taxon>
        <taxon>Methylobrevis</taxon>
    </lineage>
</organism>
<proteinExistence type="predicted"/>
<evidence type="ECO:0000259" key="1">
    <source>
        <dbReference type="Pfam" id="PF13449"/>
    </source>
</evidence>
<dbReference type="Pfam" id="PF13449">
    <property type="entry name" value="Phytase-like"/>
    <property type="match status" value="1"/>
</dbReference>
<dbReference type="InterPro" id="IPR027372">
    <property type="entry name" value="Phytase-like_dom"/>
</dbReference>
<sequence length="354" mass="36672">MTAPAAAAGLRRRRHGALALAWLLITATGVAAETLPAAQPVAIEARPISSFNIVGIGGTRLGALDFAGGFELTDADGRIGGLSSLVIDRDGARLVALSDDGIQLSATITRDAAGDPVGIGDGAVRPVAIAGRVAKRKSDLDAEGFDVGVVGGERRAVVAFEGPARIGWAPAAPGGWVGPLQLIDLPDDIGAFRVNKGLEALAIAPPGTALAGGFVTIAEAPRRGVNTPGWIRLADGRWRAFGLVHRDGFDITDAAFLPGGDLLVLERLYGLPRGIGMRIRRLSSADLAAVAAGTARGALDGETLVEAGLAQQIDNMEGMTVWTDPAGRVRIGLVSDDNRSFLQRTLYLEFRLGE</sequence>
<dbReference type="InterPro" id="IPR014567">
    <property type="entry name" value="UCP031900"/>
</dbReference>
<evidence type="ECO:0000313" key="3">
    <source>
        <dbReference type="Proteomes" id="UP000631694"/>
    </source>
</evidence>
<reference evidence="2" key="1">
    <citation type="submission" date="2020-12" db="EMBL/GenBank/DDBJ databases">
        <title>Methylobrevis albus sp. nov., isolated from fresh water lack sediment.</title>
        <authorList>
            <person name="Zou Q."/>
        </authorList>
    </citation>
    <scope>NUCLEOTIDE SEQUENCE</scope>
    <source>
        <strain evidence="2">L22</strain>
    </source>
</reference>
<protein>
    <submittedName>
        <fullName evidence="2">Esterase-like activity of phytase family protein</fullName>
    </submittedName>
</protein>
<dbReference type="AlphaFoldDB" id="A0A931I0U5"/>
<feature type="domain" description="Phytase-like" evidence="1">
    <location>
        <begin position="78"/>
        <end position="338"/>
    </location>
</feature>